<reference evidence="13 14" key="1">
    <citation type="submission" date="2018-08" db="EMBL/GenBank/DDBJ databases">
        <title>A genome reference for cultivated species of the human gut microbiota.</title>
        <authorList>
            <person name="Zou Y."/>
            <person name="Xue W."/>
            <person name="Luo G."/>
        </authorList>
    </citation>
    <scope>NUCLEOTIDE SEQUENCE [LARGE SCALE GENOMIC DNA]</scope>
    <source>
        <strain evidence="13 14">AF15-20</strain>
    </source>
</reference>
<dbReference type="SUPFAM" id="SSF46604">
    <property type="entry name" value="Epsilon subunit of F1F0-ATP synthase C-terminal domain"/>
    <property type="match status" value="1"/>
</dbReference>
<dbReference type="SUPFAM" id="SSF51344">
    <property type="entry name" value="Epsilon subunit of F1F0-ATP synthase N-terminal domain"/>
    <property type="match status" value="1"/>
</dbReference>
<feature type="domain" description="ATP synthase F1 complex delta/epsilon subunit N-terminal" evidence="12">
    <location>
        <begin position="3"/>
        <end position="80"/>
    </location>
</feature>
<feature type="coiled-coil region" evidence="10">
    <location>
        <begin position="86"/>
        <end position="125"/>
    </location>
</feature>
<dbReference type="RefSeq" id="WP_118325125.1">
    <property type="nucleotide sequence ID" value="NZ_DBFOYD010000044.1"/>
</dbReference>
<dbReference type="Pfam" id="PF00401">
    <property type="entry name" value="ATP-synt_DE"/>
    <property type="match status" value="1"/>
</dbReference>
<dbReference type="GO" id="GO:0005524">
    <property type="term" value="F:ATP binding"/>
    <property type="evidence" value="ECO:0007669"/>
    <property type="project" value="UniProtKB-UniRule"/>
</dbReference>
<evidence type="ECO:0000256" key="2">
    <source>
        <dbReference type="ARBA" id="ARBA00005712"/>
    </source>
</evidence>
<dbReference type="AlphaFoldDB" id="A0A395WCD5"/>
<feature type="domain" description="ATP synthase epsilon subunit C-terminal" evidence="11">
    <location>
        <begin position="85"/>
        <end position="128"/>
    </location>
</feature>
<keyword evidence="8" id="KW-0375">Hydrogen ion transport</keyword>
<dbReference type="InterPro" id="IPR036794">
    <property type="entry name" value="ATP_F1_dsu/esu_C_sf"/>
</dbReference>
<dbReference type="InterPro" id="IPR020547">
    <property type="entry name" value="ATP_synth_F1_esu_C"/>
</dbReference>
<evidence type="ECO:0000256" key="1">
    <source>
        <dbReference type="ARBA" id="ARBA00004202"/>
    </source>
</evidence>
<dbReference type="GO" id="GO:0005886">
    <property type="term" value="C:plasma membrane"/>
    <property type="evidence" value="ECO:0007669"/>
    <property type="project" value="UniProtKB-SubCell"/>
</dbReference>
<organism evidence="13 14">
    <name type="scientific">Holdemanella biformis</name>
    <dbReference type="NCBI Taxonomy" id="1735"/>
    <lineage>
        <taxon>Bacteria</taxon>
        <taxon>Bacillati</taxon>
        <taxon>Bacillota</taxon>
        <taxon>Erysipelotrichia</taxon>
        <taxon>Erysipelotrichales</taxon>
        <taxon>Erysipelotrichaceae</taxon>
        <taxon>Holdemanella</taxon>
    </lineage>
</organism>
<dbReference type="CDD" id="cd12152">
    <property type="entry name" value="F1-ATPase_delta"/>
    <property type="match status" value="1"/>
</dbReference>
<evidence type="ECO:0000259" key="12">
    <source>
        <dbReference type="Pfam" id="PF02823"/>
    </source>
</evidence>
<evidence type="ECO:0000259" key="11">
    <source>
        <dbReference type="Pfam" id="PF00401"/>
    </source>
</evidence>
<sequence length="131" mass="14857">MIAFKVVTPKGEYLKQDVKSIHAKTVIGETTILPNHMPIFASLVPCKLVLKNENDEEEVYAISGGFLQFNKNEGMILADAIEGKKDIDLERAKKSMERAKERLEKKDSNTNLKRAQLSLERAINRIHVYSD</sequence>
<dbReference type="GO" id="GO:0016787">
    <property type="term" value="F:hydrolase activity"/>
    <property type="evidence" value="ECO:0007669"/>
    <property type="project" value="UniProtKB-KW"/>
</dbReference>
<dbReference type="NCBIfam" id="TIGR01216">
    <property type="entry name" value="ATP_synt_epsi"/>
    <property type="match status" value="1"/>
</dbReference>
<dbReference type="Proteomes" id="UP000265489">
    <property type="component" value="Unassembled WGS sequence"/>
</dbReference>
<evidence type="ECO:0000313" key="14">
    <source>
        <dbReference type="Proteomes" id="UP000265489"/>
    </source>
</evidence>
<keyword evidence="4 8" id="KW-0406">Ion transport</keyword>
<comment type="subcellular location">
    <subcellularLocation>
        <location evidence="1 8">Cell membrane</location>
        <topology evidence="1 8">Peripheral membrane protein</topology>
    </subcellularLocation>
</comment>
<comment type="caution">
    <text evidence="13">The sequence shown here is derived from an EMBL/GenBank/DDBJ whole genome shotgun (WGS) entry which is preliminary data.</text>
</comment>
<keyword evidence="5 8" id="KW-0472">Membrane</keyword>
<comment type="similarity">
    <text evidence="2 8 9">Belongs to the ATPase epsilon chain family.</text>
</comment>
<evidence type="ECO:0000256" key="9">
    <source>
        <dbReference type="RuleBase" id="RU003656"/>
    </source>
</evidence>
<dbReference type="Gene3D" id="2.60.15.10">
    <property type="entry name" value="F0F1 ATP synthase delta/epsilon subunit, N-terminal"/>
    <property type="match status" value="1"/>
</dbReference>
<comment type="subunit">
    <text evidence="8 9">F-type ATPases have 2 components, CF(1) - the catalytic core - and CF(0) - the membrane proton channel. CF(1) has five subunits: alpha(3), beta(3), gamma(1), delta(1), epsilon(1). CF(0) has three main subunits: a, b and c.</text>
</comment>
<gene>
    <name evidence="8 13" type="primary">atpC</name>
    <name evidence="13" type="ORF">DWW32_06095</name>
</gene>
<evidence type="ECO:0000256" key="4">
    <source>
        <dbReference type="ARBA" id="ARBA00023065"/>
    </source>
</evidence>
<dbReference type="PANTHER" id="PTHR13822:SF10">
    <property type="entry name" value="ATP SYNTHASE EPSILON CHAIN, CHLOROPLASTIC"/>
    <property type="match status" value="1"/>
</dbReference>
<evidence type="ECO:0000256" key="6">
    <source>
        <dbReference type="ARBA" id="ARBA00023196"/>
    </source>
</evidence>
<protein>
    <recommendedName>
        <fullName evidence="8">ATP synthase epsilon chain</fullName>
    </recommendedName>
    <alternativeName>
        <fullName evidence="8">ATP synthase F1 sector epsilon subunit</fullName>
    </alternativeName>
    <alternativeName>
        <fullName evidence="8">F-ATPase epsilon subunit</fullName>
    </alternativeName>
</protein>
<dbReference type="Gene3D" id="1.20.5.440">
    <property type="entry name" value="ATP synthase delta/epsilon subunit, C-terminal domain"/>
    <property type="match status" value="1"/>
</dbReference>
<evidence type="ECO:0000256" key="3">
    <source>
        <dbReference type="ARBA" id="ARBA00022448"/>
    </source>
</evidence>
<evidence type="ECO:0000256" key="7">
    <source>
        <dbReference type="ARBA" id="ARBA00023310"/>
    </source>
</evidence>
<name>A0A395WCD5_9FIRM</name>
<comment type="function">
    <text evidence="8">Produces ATP from ADP in the presence of a proton gradient across the membrane.</text>
</comment>
<keyword evidence="10" id="KW-0175">Coiled coil</keyword>
<dbReference type="GO" id="GO:0046933">
    <property type="term" value="F:proton-transporting ATP synthase activity, rotational mechanism"/>
    <property type="evidence" value="ECO:0007669"/>
    <property type="project" value="UniProtKB-UniRule"/>
</dbReference>
<dbReference type="Pfam" id="PF02823">
    <property type="entry name" value="ATP-synt_DE_N"/>
    <property type="match status" value="1"/>
</dbReference>
<dbReference type="PANTHER" id="PTHR13822">
    <property type="entry name" value="ATP SYNTHASE DELTA/EPSILON CHAIN"/>
    <property type="match status" value="1"/>
</dbReference>
<evidence type="ECO:0000256" key="10">
    <source>
        <dbReference type="SAM" id="Coils"/>
    </source>
</evidence>
<evidence type="ECO:0000256" key="8">
    <source>
        <dbReference type="HAMAP-Rule" id="MF_00530"/>
    </source>
</evidence>
<dbReference type="InterPro" id="IPR001469">
    <property type="entry name" value="ATP_synth_F1_dsu/esu"/>
</dbReference>
<dbReference type="InterPro" id="IPR036771">
    <property type="entry name" value="ATPsynth_dsu/esu_N"/>
</dbReference>
<keyword evidence="6 8" id="KW-0139">CF(1)</keyword>
<evidence type="ECO:0000313" key="13">
    <source>
        <dbReference type="EMBL" id="RGU91787.1"/>
    </source>
</evidence>
<keyword evidence="13" id="KW-0378">Hydrolase</keyword>
<dbReference type="HAMAP" id="MF_00530">
    <property type="entry name" value="ATP_synth_epsil_bac"/>
    <property type="match status" value="1"/>
</dbReference>
<keyword evidence="7 8" id="KW-0066">ATP synthesis</keyword>
<proteinExistence type="inferred from homology"/>
<keyword evidence="3 8" id="KW-0813">Transport</keyword>
<keyword evidence="8" id="KW-1003">Cell membrane</keyword>
<dbReference type="GeneID" id="66579280"/>
<dbReference type="EMBL" id="QRYQ01000009">
    <property type="protein sequence ID" value="RGU91787.1"/>
    <property type="molecule type" value="Genomic_DNA"/>
</dbReference>
<dbReference type="InterPro" id="IPR020546">
    <property type="entry name" value="ATP_synth_F1_dsu/esu_N"/>
</dbReference>
<accession>A0A395WCD5</accession>
<dbReference type="GO" id="GO:0045259">
    <property type="term" value="C:proton-transporting ATP synthase complex"/>
    <property type="evidence" value="ECO:0007669"/>
    <property type="project" value="UniProtKB-KW"/>
</dbReference>
<evidence type="ECO:0000256" key="5">
    <source>
        <dbReference type="ARBA" id="ARBA00023136"/>
    </source>
</evidence>